<keyword evidence="1" id="KW-0328">Glycosyltransferase</keyword>
<reference evidence="1" key="1">
    <citation type="submission" date="2022-06" db="EMBL/GenBank/DDBJ databases">
        <authorList>
            <person name="Legras J.-L."/>
            <person name="Devillers H."/>
            <person name="Grondin C."/>
        </authorList>
    </citation>
    <scope>NUCLEOTIDE SEQUENCE</scope>
    <source>
        <strain evidence="1">CLIB 1444</strain>
    </source>
</reference>
<sequence length="180" mass="20861">MMSMNTIGLKNTLSEDSLARQSDVEVTTNVSLYGEYKGFFIHVISSLVLIGFIIWTLVPEKVFEFLQFDYFPDKYWSIAVPAYSLMLMVYIYVALALYNTEVKTFKLHDVRTIIDEHSFYPGDKLEGEEREKELVKYVHDAPSGVWELPISLVNEVLYTENEETEEVLMENDSESEEDVN</sequence>
<accession>A0ACA9Y6Z4</accession>
<gene>
    <name evidence="1" type="ORF">CLIB1444_04S05996</name>
</gene>
<keyword evidence="1" id="KW-0808">Transferase</keyword>
<evidence type="ECO:0000313" key="1">
    <source>
        <dbReference type="EMBL" id="CAH6720702.1"/>
    </source>
</evidence>
<dbReference type="EMBL" id="CALSDN010000004">
    <property type="protein sequence ID" value="CAH6720702.1"/>
    <property type="molecule type" value="Genomic_DNA"/>
</dbReference>
<proteinExistence type="predicted"/>
<dbReference type="Proteomes" id="UP001152531">
    <property type="component" value="Unassembled WGS sequence"/>
</dbReference>
<protein>
    <submittedName>
        <fullName evidence="1">Phosphatidylinositol N-acetylglucosaminyltransferase subunit GPI19</fullName>
    </submittedName>
</protein>
<organism evidence="1 2">
    <name type="scientific">[Candida] jaroonii</name>
    <dbReference type="NCBI Taxonomy" id="467808"/>
    <lineage>
        <taxon>Eukaryota</taxon>
        <taxon>Fungi</taxon>
        <taxon>Dikarya</taxon>
        <taxon>Ascomycota</taxon>
        <taxon>Saccharomycotina</taxon>
        <taxon>Pichiomycetes</taxon>
        <taxon>Debaryomycetaceae</taxon>
        <taxon>Yamadazyma</taxon>
    </lineage>
</organism>
<name>A0ACA9Y6Z4_9ASCO</name>
<comment type="caution">
    <text evidence="1">The sequence shown here is derived from an EMBL/GenBank/DDBJ whole genome shotgun (WGS) entry which is preliminary data.</text>
</comment>
<keyword evidence="2" id="KW-1185">Reference proteome</keyword>
<evidence type="ECO:0000313" key="2">
    <source>
        <dbReference type="Proteomes" id="UP001152531"/>
    </source>
</evidence>